<dbReference type="STRING" id="215243.A0A0D2C9E2"/>
<reference evidence="3 4" key="1">
    <citation type="submission" date="2015-01" db="EMBL/GenBank/DDBJ databases">
        <title>The Genome Sequence of Exophiala oligosperma CBS72588.</title>
        <authorList>
            <consortium name="The Broad Institute Genomics Platform"/>
            <person name="Cuomo C."/>
            <person name="de Hoog S."/>
            <person name="Gorbushina A."/>
            <person name="Stielow B."/>
            <person name="Teixiera M."/>
            <person name="Abouelleil A."/>
            <person name="Chapman S.B."/>
            <person name="Priest M."/>
            <person name="Young S.K."/>
            <person name="Wortman J."/>
            <person name="Nusbaum C."/>
            <person name="Birren B."/>
        </authorList>
    </citation>
    <scope>NUCLEOTIDE SEQUENCE [LARGE SCALE GENOMIC DNA]</scope>
    <source>
        <strain evidence="3 4">CBS 72588</strain>
    </source>
</reference>
<dbReference type="HOGENOM" id="CLU_562572_0_0_1"/>
<feature type="compositionally biased region" description="Basic and acidic residues" evidence="1">
    <location>
        <begin position="225"/>
        <end position="242"/>
    </location>
</feature>
<dbReference type="RefSeq" id="XP_016266648.1">
    <property type="nucleotide sequence ID" value="XM_016402751.1"/>
</dbReference>
<sequence length="552" mass="61266">MLRQVLSPLTNSSNIAVITLVVPSKLEPPTSPSLPPLDRIRSCSIVSLLFVFVALRKWDSATSSFLVPSNPPICYSRSMDRDHVLDPGAVFFVEWPTWARLCVVLGVLLVILVVMAICVRVRNWRKNLMLERKATEAEAERAEISLSARKSHDIPFGIRALLEDPEVEGVWNSRTNTPLRCYSPRKHGSVASLHPCNPPKYTPSSSSNAQPRTEESELVSPNERQPLRDPITKVDGGSDSRSKSKKFVINHQGPYLRSDLAREPDRDSNTTRPRLDNSPSKMYLRPTANQSSNSGRKFVIGNRHKDLPRHPGREAVSEANALERMEAHRRFHAAESGQLLPRSRRRNTDLALMSPLASSASDSDDGDSVDIVSSQVRAWQRGTAEMNLGKQLSRRVERMEGPKAVPFRAFVESLPTSKPPPSAWTNKTQARLDAKLPPSSKGSETASQSSKHTPNSSISSTCTSPTSQTSSVSIVNTRTRKVNSGFEVLPAGTLEKGPDVKEFGLWPENPRVTISKKPRKLQKRRSQSNSSSRRSSVESARTSNESFRFPVF</sequence>
<feature type="region of interest" description="Disordered" evidence="1">
    <location>
        <begin position="490"/>
        <end position="552"/>
    </location>
</feature>
<feature type="region of interest" description="Disordered" evidence="1">
    <location>
        <begin position="434"/>
        <end position="475"/>
    </location>
</feature>
<organism evidence="3 4">
    <name type="scientific">Exophiala oligosperma</name>
    <dbReference type="NCBI Taxonomy" id="215243"/>
    <lineage>
        <taxon>Eukaryota</taxon>
        <taxon>Fungi</taxon>
        <taxon>Dikarya</taxon>
        <taxon>Ascomycota</taxon>
        <taxon>Pezizomycotina</taxon>
        <taxon>Eurotiomycetes</taxon>
        <taxon>Chaetothyriomycetidae</taxon>
        <taxon>Chaetothyriales</taxon>
        <taxon>Herpotrichiellaceae</taxon>
        <taxon>Exophiala</taxon>
    </lineage>
</organism>
<feature type="compositionally biased region" description="Low complexity" evidence="1">
    <location>
        <begin position="456"/>
        <end position="473"/>
    </location>
</feature>
<feature type="compositionally biased region" description="Basic and acidic residues" evidence="1">
    <location>
        <begin position="303"/>
        <end position="314"/>
    </location>
</feature>
<feature type="compositionally biased region" description="Basic residues" evidence="1">
    <location>
        <begin position="514"/>
        <end position="526"/>
    </location>
</feature>
<evidence type="ECO:0000313" key="3">
    <source>
        <dbReference type="EMBL" id="KIW46432.1"/>
    </source>
</evidence>
<evidence type="ECO:0000313" key="4">
    <source>
        <dbReference type="Proteomes" id="UP000053342"/>
    </source>
</evidence>
<feature type="compositionally biased region" description="Basic and acidic residues" evidence="1">
    <location>
        <begin position="259"/>
        <end position="275"/>
    </location>
</feature>
<accession>A0A0D2C9E2</accession>
<dbReference type="GeneID" id="27354178"/>
<dbReference type="PANTHER" id="PTHR40623:SF2">
    <property type="entry name" value="INTEGRAL MEMBRANE PROTEIN"/>
    <property type="match status" value="1"/>
</dbReference>
<feature type="compositionally biased region" description="Polar residues" evidence="1">
    <location>
        <begin position="440"/>
        <end position="455"/>
    </location>
</feature>
<keyword evidence="4" id="KW-1185">Reference proteome</keyword>
<dbReference type="Proteomes" id="UP000053342">
    <property type="component" value="Unassembled WGS sequence"/>
</dbReference>
<feature type="compositionally biased region" description="Polar residues" evidence="1">
    <location>
        <begin position="202"/>
        <end position="211"/>
    </location>
</feature>
<proteinExistence type="predicted"/>
<evidence type="ECO:0000256" key="1">
    <source>
        <dbReference type="SAM" id="MobiDB-lite"/>
    </source>
</evidence>
<dbReference type="OrthoDB" id="5426165at2759"/>
<gene>
    <name evidence="3" type="ORF">PV06_02104</name>
</gene>
<feature type="transmembrane region" description="Helical" evidence="2">
    <location>
        <begin position="98"/>
        <end position="119"/>
    </location>
</feature>
<dbReference type="VEuPathDB" id="FungiDB:PV06_02104"/>
<protein>
    <submittedName>
        <fullName evidence="3">Uncharacterized protein</fullName>
    </submittedName>
</protein>
<dbReference type="EMBL" id="KN847333">
    <property type="protein sequence ID" value="KIW46432.1"/>
    <property type="molecule type" value="Genomic_DNA"/>
</dbReference>
<feature type="compositionally biased region" description="Low complexity" evidence="1">
    <location>
        <begin position="527"/>
        <end position="543"/>
    </location>
</feature>
<name>A0A0D2C9E2_9EURO</name>
<dbReference type="PANTHER" id="PTHR40623">
    <property type="entry name" value="INTEGRAL MEMBRANE PROTEIN"/>
    <property type="match status" value="1"/>
</dbReference>
<evidence type="ECO:0000256" key="2">
    <source>
        <dbReference type="SAM" id="Phobius"/>
    </source>
</evidence>
<feature type="region of interest" description="Disordered" evidence="1">
    <location>
        <begin position="188"/>
        <end position="314"/>
    </location>
</feature>
<keyword evidence="2" id="KW-0472">Membrane</keyword>
<dbReference type="AlphaFoldDB" id="A0A0D2C9E2"/>
<keyword evidence="2" id="KW-1133">Transmembrane helix</keyword>
<keyword evidence="2" id="KW-0812">Transmembrane</keyword>